<comment type="caution">
    <text evidence="6">The sequence shown here is derived from an EMBL/GenBank/DDBJ whole genome shotgun (WGS) entry which is preliminary data.</text>
</comment>
<dbReference type="SUPFAM" id="SSF51735">
    <property type="entry name" value="NAD(P)-binding Rossmann-fold domains"/>
    <property type="match status" value="1"/>
</dbReference>
<protein>
    <recommendedName>
        <fullName evidence="5">Ketoreductase domain-containing protein</fullName>
    </recommendedName>
</protein>
<dbReference type="Proteomes" id="UP001480595">
    <property type="component" value="Unassembled WGS sequence"/>
</dbReference>
<feature type="domain" description="Ketoreductase" evidence="5">
    <location>
        <begin position="11"/>
        <end position="175"/>
    </location>
</feature>
<keyword evidence="2" id="KW-0521">NADP</keyword>
<keyword evidence="3" id="KW-0560">Oxidoreductase</keyword>
<dbReference type="EMBL" id="JAQQWL010000015">
    <property type="protein sequence ID" value="KAK8041370.1"/>
    <property type="molecule type" value="Genomic_DNA"/>
</dbReference>
<evidence type="ECO:0000256" key="4">
    <source>
        <dbReference type="RuleBase" id="RU000363"/>
    </source>
</evidence>
<dbReference type="PANTHER" id="PTHR44169">
    <property type="entry name" value="NADPH-DEPENDENT 1-ACYLDIHYDROXYACETONE PHOSPHATE REDUCTASE"/>
    <property type="match status" value="1"/>
</dbReference>
<dbReference type="InterPro" id="IPR020904">
    <property type="entry name" value="Sc_DH/Rdtase_CS"/>
</dbReference>
<dbReference type="PRINTS" id="PR00081">
    <property type="entry name" value="GDHRDH"/>
</dbReference>
<proteinExistence type="inferred from homology"/>
<keyword evidence="7" id="KW-1185">Reference proteome</keyword>
<dbReference type="Pfam" id="PF00106">
    <property type="entry name" value="adh_short"/>
    <property type="match status" value="1"/>
</dbReference>
<comment type="similarity">
    <text evidence="1 4">Belongs to the short-chain dehydrogenases/reductases (SDR) family.</text>
</comment>
<evidence type="ECO:0000256" key="3">
    <source>
        <dbReference type="ARBA" id="ARBA00023002"/>
    </source>
</evidence>
<evidence type="ECO:0000313" key="6">
    <source>
        <dbReference type="EMBL" id="KAK8041370.1"/>
    </source>
</evidence>
<dbReference type="RefSeq" id="XP_066708915.1">
    <property type="nucleotide sequence ID" value="XM_066865786.1"/>
</dbReference>
<gene>
    <name evidence="6" type="ORF">PG994_014377</name>
</gene>
<dbReference type="SMART" id="SM00822">
    <property type="entry name" value="PKS_KR"/>
    <property type="match status" value="1"/>
</dbReference>
<evidence type="ECO:0000259" key="5">
    <source>
        <dbReference type="SMART" id="SM00822"/>
    </source>
</evidence>
<organism evidence="6 7">
    <name type="scientific">Apiospora phragmitis</name>
    <dbReference type="NCBI Taxonomy" id="2905665"/>
    <lineage>
        <taxon>Eukaryota</taxon>
        <taxon>Fungi</taxon>
        <taxon>Dikarya</taxon>
        <taxon>Ascomycota</taxon>
        <taxon>Pezizomycotina</taxon>
        <taxon>Sordariomycetes</taxon>
        <taxon>Xylariomycetidae</taxon>
        <taxon>Amphisphaeriales</taxon>
        <taxon>Apiosporaceae</taxon>
        <taxon>Apiospora</taxon>
    </lineage>
</organism>
<evidence type="ECO:0000313" key="7">
    <source>
        <dbReference type="Proteomes" id="UP001480595"/>
    </source>
</evidence>
<dbReference type="PRINTS" id="PR00080">
    <property type="entry name" value="SDRFAMILY"/>
</dbReference>
<dbReference type="Gene3D" id="3.40.50.720">
    <property type="entry name" value="NAD(P)-binding Rossmann-like Domain"/>
    <property type="match status" value="1"/>
</dbReference>
<dbReference type="InterPro" id="IPR002347">
    <property type="entry name" value="SDR_fam"/>
</dbReference>
<dbReference type="InterPro" id="IPR036291">
    <property type="entry name" value="NAD(P)-bd_dom_sf"/>
</dbReference>
<evidence type="ECO:0000256" key="1">
    <source>
        <dbReference type="ARBA" id="ARBA00006484"/>
    </source>
</evidence>
<accession>A0ABR1T441</accession>
<dbReference type="GeneID" id="92098849"/>
<reference evidence="6 7" key="1">
    <citation type="submission" date="2023-01" db="EMBL/GenBank/DDBJ databases">
        <title>Analysis of 21 Apiospora genomes using comparative genomics revels a genus with tremendous synthesis potential of carbohydrate active enzymes and secondary metabolites.</title>
        <authorList>
            <person name="Sorensen T."/>
        </authorList>
    </citation>
    <scope>NUCLEOTIDE SEQUENCE [LARGE SCALE GENOMIC DNA]</scope>
    <source>
        <strain evidence="6 7">CBS 135458</strain>
    </source>
</reference>
<evidence type="ECO:0000256" key="2">
    <source>
        <dbReference type="ARBA" id="ARBA00022857"/>
    </source>
</evidence>
<sequence>MDGPPAQQRKPTVLLTGCSEGGIGFALAQEYHRCGCRVVATARSPAKMQALKTTTTTTDSGGGTGDLTLLQLNVTVPASIREAVQAVTDHLSATGGLLDIVVNNAGGGYQAPLLDADLDAGRRLFDVNVWGVLAVTQAFAPLLAASAAAGRRPRVVNIGSVAGLVPVPWQGIYNASKAALASLNNAMRLELRPLGIDVVHIVTGGIATNFFDNAAAVTLSQNSLYAPIAADIEANVEGGRARDTQGCSVEVYARTVVAQTLRTNPPTSVWKGTLATVVWLGSRLGWDWINDRIIGWMWGMGPLRAKFKAATSKKQL</sequence>
<dbReference type="PROSITE" id="PS00061">
    <property type="entry name" value="ADH_SHORT"/>
    <property type="match status" value="1"/>
</dbReference>
<dbReference type="InterPro" id="IPR057326">
    <property type="entry name" value="KR_dom"/>
</dbReference>
<name>A0ABR1T441_9PEZI</name>
<dbReference type="PANTHER" id="PTHR44169:SF6">
    <property type="entry name" value="NADPH-DEPENDENT 1-ACYLDIHYDROXYACETONE PHOSPHATE REDUCTASE"/>
    <property type="match status" value="1"/>
</dbReference>